<keyword evidence="16" id="KW-1185">Reference proteome</keyword>
<evidence type="ECO:0000313" key="13">
    <source>
        <dbReference type="EMBL" id="QBH67102.1"/>
    </source>
</evidence>
<organism evidence="2 16">
    <name type="scientific">Phthorimaea operculella granulovirus</name>
    <dbReference type="NCBI Taxonomy" id="192584"/>
    <lineage>
        <taxon>Viruses</taxon>
        <taxon>Viruses incertae sedis</taxon>
        <taxon>Naldaviricetes</taxon>
        <taxon>Lefavirales</taxon>
        <taxon>Baculoviridae</taxon>
        <taxon>Betabaculovirus</taxon>
        <taxon>Betabaculovirus phoperculellae</taxon>
    </lineage>
</organism>
<dbReference type="EMBL" id="MK033572">
    <property type="protein sequence ID" value="QBH66843.1"/>
    <property type="molecule type" value="Genomic_DNA"/>
</dbReference>
<dbReference type="EMBL" id="AF499596">
    <property type="protein sequence ID" value="AAM70296.1"/>
    <property type="molecule type" value="Genomic_DNA"/>
</dbReference>
<keyword evidence="1" id="KW-0812">Transmembrane</keyword>
<dbReference type="EMBL" id="MK033567">
    <property type="protein sequence ID" value="QBH66193.1"/>
    <property type="molecule type" value="Genomic_DNA"/>
</dbReference>
<reference evidence="2" key="2">
    <citation type="submission" date="2002-04" db="EMBL/GenBank/DDBJ databases">
        <title>The complete sequence of the potato tuber moth, Phthorimaea operculella, granulovirus.</title>
        <authorList>
            <person name="Croizier L."/>
            <person name="Taha A."/>
            <person name="Croizier G."/>
            <person name="Lopez Ferber M."/>
        </authorList>
    </citation>
    <scope>NUCLEOTIDE SEQUENCE</scope>
</reference>
<dbReference type="GeneID" id="949319"/>
<dbReference type="EMBL" id="MK033573">
    <property type="protein sequence ID" value="QBH66973.1"/>
    <property type="molecule type" value="Genomic_DNA"/>
</dbReference>
<dbReference type="Proteomes" id="UP000202706">
    <property type="component" value="Segment"/>
</dbReference>
<protein>
    <submittedName>
        <fullName evidence="2">Uncharacterized protein</fullName>
    </submittedName>
</protein>
<gene>
    <name evidence="2" type="primary">PhopGV098</name>
    <name evidence="3" type="ORF">PhopGVgp098</name>
</gene>
<evidence type="ECO:0000313" key="4">
    <source>
        <dbReference type="EMBL" id="QBH65933.1"/>
    </source>
</evidence>
<evidence type="ECO:0000313" key="7">
    <source>
        <dbReference type="EMBL" id="QBH66323.1"/>
    </source>
</evidence>
<evidence type="ECO:0000313" key="3">
    <source>
        <dbReference type="EMBL" id="ANY57487.1"/>
    </source>
</evidence>
<dbReference type="EMBL" id="MK033574">
    <property type="protein sequence ID" value="QBH67102.1"/>
    <property type="molecule type" value="Genomic_DNA"/>
</dbReference>
<dbReference type="OrthoDB" id="28748at10239"/>
<dbReference type="EMBL" id="MK033570">
    <property type="protein sequence ID" value="QBH66583.1"/>
    <property type="molecule type" value="Genomic_DNA"/>
</dbReference>
<evidence type="ECO:0000313" key="16">
    <source>
        <dbReference type="Proteomes" id="UP000202706"/>
    </source>
</evidence>
<accession>Q8JRW1</accession>
<sequence length="85" mass="9699">MNKIKLNLSMLPTDTNVEPISLKLAHNTTAPKIDNATTNLESSESMWYILFASVFILAVIFLISYFLVSRYNDGRRTSTYEEDYG</sequence>
<dbReference type="EMBL" id="MK033566">
    <property type="protein sequence ID" value="QBH66063.1"/>
    <property type="molecule type" value="Genomic_DNA"/>
</dbReference>
<evidence type="ECO:0000313" key="15">
    <source>
        <dbReference type="EMBL" id="QBH67362.1"/>
    </source>
</evidence>
<evidence type="ECO:0000313" key="5">
    <source>
        <dbReference type="EMBL" id="QBH66063.1"/>
    </source>
</evidence>
<evidence type="ECO:0000313" key="8">
    <source>
        <dbReference type="EMBL" id="QBH66453.1"/>
    </source>
</evidence>
<evidence type="ECO:0000313" key="12">
    <source>
        <dbReference type="EMBL" id="QBH66973.1"/>
    </source>
</evidence>
<evidence type="ECO:0000313" key="6">
    <source>
        <dbReference type="EMBL" id="QBH66193.1"/>
    </source>
</evidence>
<evidence type="ECO:0000313" key="2">
    <source>
        <dbReference type="EMBL" id="AAM70296.1"/>
    </source>
</evidence>
<dbReference type="RefSeq" id="NP_663263.1">
    <property type="nucleotide sequence ID" value="NC_004062.1"/>
</dbReference>
<dbReference type="EMBL" id="MK033576">
    <property type="protein sequence ID" value="QBH67362.1"/>
    <property type="molecule type" value="Genomic_DNA"/>
</dbReference>
<name>Q8JRW1_9BBAC</name>
<dbReference type="EMBL" id="MK033575">
    <property type="protein sequence ID" value="QBH67232.1"/>
    <property type="molecule type" value="Genomic_DNA"/>
</dbReference>
<feature type="transmembrane region" description="Helical" evidence="1">
    <location>
        <begin position="46"/>
        <end position="68"/>
    </location>
</feature>
<reference evidence="16" key="1">
    <citation type="journal article" date="2000" name="Virus Genes">
        <title>Comparative analysis of the granulin regions of the Phthorimaea operculella and Spodoptera littoralis granuloviruses.</title>
        <authorList>
            <person name="Taha A."/>
            <person name="Nour-El-Din A."/>
            <person name="Croizier L."/>
            <person name="Ferber M.L."/>
            <person name="Croizier G."/>
        </authorList>
    </citation>
    <scope>NUCLEOTIDE SEQUENCE [LARGE SCALE GENOMIC DNA]</scope>
</reference>
<evidence type="ECO:0000313" key="9">
    <source>
        <dbReference type="EMBL" id="QBH66583.1"/>
    </source>
</evidence>
<dbReference type="KEGG" id="vg:949319"/>
<proteinExistence type="predicted"/>
<dbReference type="EMBL" id="MK033571">
    <property type="protein sequence ID" value="QBH66713.1"/>
    <property type="molecule type" value="Genomic_DNA"/>
</dbReference>
<evidence type="ECO:0000256" key="1">
    <source>
        <dbReference type="SAM" id="Phobius"/>
    </source>
</evidence>
<dbReference type="EMBL" id="MK033565">
    <property type="protein sequence ID" value="QBH65933.1"/>
    <property type="molecule type" value="Genomic_DNA"/>
</dbReference>
<dbReference type="EMBL" id="MK033569">
    <property type="protein sequence ID" value="QBH66453.1"/>
    <property type="molecule type" value="Genomic_DNA"/>
</dbReference>
<evidence type="ECO:0000313" key="10">
    <source>
        <dbReference type="EMBL" id="QBH66713.1"/>
    </source>
</evidence>
<dbReference type="EMBL" id="MK033568">
    <property type="protein sequence ID" value="QBH66323.1"/>
    <property type="molecule type" value="Genomic_DNA"/>
</dbReference>
<dbReference type="EMBL" id="KU666536">
    <property type="protein sequence ID" value="ANY57487.1"/>
    <property type="molecule type" value="Genomic_DNA"/>
</dbReference>
<reference evidence="3" key="3">
    <citation type="journal article" date="2016" name="Arch. Virol.">
        <title>The comparative analysis of complete genome sequences from two South African betabaculoviruses: Phthorimaea operculella granulovirus and Plutella xylostella granulovirus.</title>
        <authorList>
            <person name="Jukes M.D."/>
            <person name="Motsoeneng B.M."/>
            <person name="Knox C.M."/>
            <person name="Hill M.P."/>
            <person name="Moore S.D."/>
        </authorList>
    </citation>
    <scope>NUCLEOTIDE SEQUENCE</scope>
    <source>
        <strain evidence="3">SA</strain>
    </source>
</reference>
<keyword evidence="1" id="KW-0472">Membrane</keyword>
<evidence type="ECO:0000313" key="11">
    <source>
        <dbReference type="EMBL" id="QBH66843.1"/>
    </source>
</evidence>
<evidence type="ECO:0000313" key="14">
    <source>
        <dbReference type="EMBL" id="QBH67232.1"/>
    </source>
</evidence>
<reference evidence="4" key="4">
    <citation type="journal article" date="2019" name="J. Gen. Virol.">
        <title>Elucidating the genetic diversity of Phthorimaea operculella granulovirus (PhopGV).</title>
        <authorList>
            <person name="Larem A."/>
            <person name="Ben-Tiba S."/>
            <person name="Wennmann J.T."/>
            <person name="Gueli Alletti G."/>
            <person name="Jehle J.A."/>
        </authorList>
    </citation>
    <scope>NUCLEOTIDE SEQUENCE</scope>
    <source>
        <strain evidence="4">PhopGV-CR3.1</strain>
        <strain evidence="5">PhopGV-CR5.1</strain>
        <strain evidence="6">PhopGV-GR1.1</strain>
        <strain evidence="7">PhopGV-GR1.2</strain>
        <strain evidence="8">PhopGV-GR2.1</strain>
        <strain evidence="9">PhopGV-IT1.1</strain>
        <strain evidence="10">PhopGV-LS1.1</strain>
        <strain evidence="11">PhopGV-LS1.2</strain>
        <strain evidence="12">PhopGV-LS2.1</strain>
        <strain evidence="13">PhopGV-LS3.1</strain>
        <strain evidence="14">PhopGV-R</strain>
        <strain evidence="15">PhopGV-Ym.1</strain>
    </source>
</reference>
<keyword evidence="1" id="KW-1133">Transmembrane helix</keyword>